<organism evidence="3 4">
    <name type="scientific">Serinicoccus hydrothermalis</name>
    <dbReference type="NCBI Taxonomy" id="1758689"/>
    <lineage>
        <taxon>Bacteria</taxon>
        <taxon>Bacillati</taxon>
        <taxon>Actinomycetota</taxon>
        <taxon>Actinomycetes</taxon>
        <taxon>Micrococcales</taxon>
        <taxon>Ornithinimicrobiaceae</taxon>
        <taxon>Serinicoccus</taxon>
    </lineage>
</organism>
<dbReference type="PATRIC" id="fig|1758689.4.peg.440"/>
<evidence type="ECO:0000313" key="3">
    <source>
        <dbReference type="EMBL" id="ANS77832.1"/>
    </source>
</evidence>
<gene>
    <name evidence="3" type="ORF">SGUI_0436</name>
</gene>
<feature type="region of interest" description="Disordered" evidence="1">
    <location>
        <begin position="1"/>
        <end position="34"/>
    </location>
</feature>
<dbReference type="EC" id="2.7.6.5" evidence="3"/>
<dbReference type="Pfam" id="PF04607">
    <property type="entry name" value="RelA_SpoT"/>
    <property type="match status" value="1"/>
</dbReference>
<dbReference type="InterPro" id="IPR043519">
    <property type="entry name" value="NT_sf"/>
</dbReference>
<dbReference type="PANTHER" id="PTHR47837:SF2">
    <property type="entry name" value="GTP PYROPHOSPHOKINASE YWAC"/>
    <property type="match status" value="1"/>
</dbReference>
<dbReference type="AlphaFoldDB" id="A0A1B1N8R9"/>
<keyword evidence="3" id="KW-0808">Transferase</keyword>
<dbReference type="CDD" id="cd05399">
    <property type="entry name" value="NT_Rel-Spo_like"/>
    <property type="match status" value="1"/>
</dbReference>
<proteinExistence type="predicted"/>
<dbReference type="EMBL" id="CP014989">
    <property type="protein sequence ID" value="ANS77832.1"/>
    <property type="molecule type" value="Genomic_DNA"/>
</dbReference>
<dbReference type="InterPro" id="IPR007685">
    <property type="entry name" value="RelA_SpoT"/>
</dbReference>
<feature type="domain" description="RelA/SpoT" evidence="2">
    <location>
        <begin position="100"/>
        <end position="223"/>
    </location>
</feature>
<dbReference type="PANTHER" id="PTHR47837">
    <property type="entry name" value="GTP PYROPHOSPHOKINASE YJBM"/>
    <property type="match status" value="1"/>
</dbReference>
<name>A0A1B1N8R9_9MICO</name>
<dbReference type="SMART" id="SM00954">
    <property type="entry name" value="RelA_SpoT"/>
    <property type="match status" value="1"/>
</dbReference>
<dbReference type="Proteomes" id="UP000092482">
    <property type="component" value="Chromosome"/>
</dbReference>
<reference evidence="3 4" key="1">
    <citation type="submission" date="2016-03" db="EMBL/GenBank/DDBJ databases">
        <title>Shallow-sea hydrothermal system.</title>
        <authorList>
            <person name="Tang K."/>
        </authorList>
    </citation>
    <scope>NUCLEOTIDE SEQUENCE [LARGE SCALE GENOMIC DNA]</scope>
    <source>
        <strain evidence="3 4">JLT9</strain>
    </source>
</reference>
<protein>
    <submittedName>
        <fullName evidence="3">GTP pyrophosphokinase</fullName>
        <ecNumber evidence="3">2.7.6.5</ecNumber>
    </submittedName>
</protein>
<evidence type="ECO:0000256" key="1">
    <source>
        <dbReference type="SAM" id="MobiDB-lite"/>
    </source>
</evidence>
<keyword evidence="4" id="KW-1185">Reference proteome</keyword>
<accession>A0A1B1N8R9</accession>
<sequence>MRGEITRESLSSGMPSPSQAVHTRTGHSGAMSTGAALPPSFELSSREGITPAQLREVGEQLQRFLLEYEFGLREVETKIEILRDEFSHMHDYNPIEHVSSRVKSPDSLREKVVRRGLAMDLDTIRREITDIAGIRVSCSFVTDAYRIFDLLTQQDDITIRRVSDYIAHPKPNGYKSLHAIIEIPVFLSTGRVEVPVEVQLRTIAMDFWASTEHKIHYKYDGNVPGTLLDELKTAADSAAELDARMHRLHRELHGQSEVR</sequence>
<evidence type="ECO:0000259" key="2">
    <source>
        <dbReference type="SMART" id="SM00954"/>
    </source>
</evidence>
<dbReference type="GO" id="GO:0008728">
    <property type="term" value="F:GTP diphosphokinase activity"/>
    <property type="evidence" value="ECO:0007669"/>
    <property type="project" value="UniProtKB-EC"/>
</dbReference>
<dbReference type="Gene3D" id="1.10.287.860">
    <property type="entry name" value="Nucleotidyltransferase"/>
    <property type="match status" value="1"/>
</dbReference>
<dbReference type="InterPro" id="IPR052366">
    <property type="entry name" value="GTP_Pyrophosphokinase"/>
</dbReference>
<dbReference type="SUPFAM" id="SSF81301">
    <property type="entry name" value="Nucleotidyltransferase"/>
    <property type="match status" value="1"/>
</dbReference>
<evidence type="ECO:0000313" key="4">
    <source>
        <dbReference type="Proteomes" id="UP000092482"/>
    </source>
</evidence>
<feature type="compositionally biased region" description="Polar residues" evidence="1">
    <location>
        <begin position="8"/>
        <end position="22"/>
    </location>
</feature>
<dbReference type="STRING" id="1758689.SGUI_0436"/>
<dbReference type="KEGG" id="serj:SGUI_0436"/>
<dbReference type="GO" id="GO:0015969">
    <property type="term" value="P:guanosine tetraphosphate metabolic process"/>
    <property type="evidence" value="ECO:0007669"/>
    <property type="project" value="InterPro"/>
</dbReference>
<dbReference type="Gene3D" id="3.30.460.10">
    <property type="entry name" value="Beta Polymerase, domain 2"/>
    <property type="match status" value="1"/>
</dbReference>
<dbReference type="GO" id="GO:0016301">
    <property type="term" value="F:kinase activity"/>
    <property type="evidence" value="ECO:0007669"/>
    <property type="project" value="UniProtKB-KW"/>
</dbReference>
<keyword evidence="3" id="KW-0418">Kinase</keyword>